<keyword evidence="1" id="KW-0645">Protease</keyword>
<dbReference type="AlphaFoldDB" id="A0A803PRX7"/>
<dbReference type="InterPro" id="IPR054722">
    <property type="entry name" value="PolX-like_BBD"/>
</dbReference>
<dbReference type="Gramene" id="evm.model.05.802">
    <property type="protein sequence ID" value="cds.evm.model.05.802"/>
    <property type="gene ID" value="evm.TU.05.802"/>
</dbReference>
<dbReference type="Pfam" id="PF25597">
    <property type="entry name" value="SH3_retrovirus"/>
    <property type="match status" value="1"/>
</dbReference>
<feature type="region of interest" description="Disordered" evidence="2">
    <location>
        <begin position="262"/>
        <end position="290"/>
    </location>
</feature>
<dbReference type="InterPro" id="IPR043502">
    <property type="entry name" value="DNA/RNA_pol_sf"/>
</dbReference>
<dbReference type="Pfam" id="PF22936">
    <property type="entry name" value="Pol_BBD"/>
    <property type="match status" value="1"/>
</dbReference>
<name>A0A803PRX7_CANSA</name>
<protein>
    <recommendedName>
        <fullName evidence="8">Reverse transcriptase Ty1/copia-type domain-containing protein</fullName>
    </recommendedName>
</protein>
<dbReference type="Pfam" id="PF07727">
    <property type="entry name" value="RVT_2"/>
    <property type="match status" value="1"/>
</dbReference>
<feature type="domain" description="Retrovirus-related Pol polyprotein from transposon TNT 1-94-like beta-barrel" evidence="4">
    <location>
        <begin position="321"/>
        <end position="401"/>
    </location>
</feature>
<dbReference type="PANTHER" id="PTHR11439:SF500">
    <property type="entry name" value="RNA-DIRECTED DNA POLYMERASE"/>
    <property type="match status" value="1"/>
</dbReference>
<proteinExistence type="predicted"/>
<dbReference type="EnsemblPlants" id="evm.model.05.802">
    <property type="protein sequence ID" value="cds.evm.model.05.802"/>
    <property type="gene ID" value="evm.TU.05.802"/>
</dbReference>
<dbReference type="InterPro" id="IPR057670">
    <property type="entry name" value="SH3_retrovirus"/>
</dbReference>
<feature type="domain" description="Retroviral polymerase SH3-like" evidence="5">
    <location>
        <begin position="477"/>
        <end position="532"/>
    </location>
</feature>
<dbReference type="PANTHER" id="PTHR11439">
    <property type="entry name" value="GAG-POL-RELATED RETROTRANSPOSON"/>
    <property type="match status" value="1"/>
</dbReference>
<dbReference type="GO" id="GO:0004190">
    <property type="term" value="F:aspartic-type endopeptidase activity"/>
    <property type="evidence" value="ECO:0007669"/>
    <property type="project" value="UniProtKB-KW"/>
</dbReference>
<sequence length="831" mass="92439">MALFLIRRFKEGNVVGIEEALRIRRLVRTPNDEIKAFVNENSDFVDSLAWILSCSSERDMRFEVIFVLKMAIDVATSSGTERTRVDETRKAHNQDYHQPFGTLMLLRRWESEAPPACLRHSKGVLASVASFSSSHVVWRTLEQEFSSQSKARMLQLKNQFSTIHKGGQSISDYVDKIQAIADSLAVAESPILYQDLILQLLNGLGPAYDPIVSGITARSDVLTFEEVQALLLAHENRLEHNSSVTDLALKLQANVAFTDSRNNPYRAPQSFKNGARIGTTGPSTSTNNSTPRAYVTEHDFEYDPQAFATSFIPDFGDDSGWYVDTGATNHLTNGLDSHESAIPYPSTESLAVGDGKKLLISNIGLATLPAFNSTNLKLNSVLHVPVITKNLVSVSQLTNDNFVFLEFHKSCCFVKDKKTGRVLLKGTLKDGLYVLEECSRALKKTRQLPTPVLDYVSPTEALLGQTPDYNILKPFGCACYTHLRPYNKYKMEFKTLQCIFIGYSSSHKGYLCENQEGRLFIARNVVFHEQLFLAATQTSATQVIPPSTTNLPTAEFTTSPNMATGTTNVHLGVLNPTTTTCIPPEHVSNPSHTHIPQIHRVKLNKDGSLNMYKSRLVAKGYLQEAGIDFEETFSLVVKPTTVRTVLSLAVSNNWDVSLLDVSNAFLNGPINETVYMSQPHGFADPTDPTHVWEPFHGITLYLSTLGALQYLSLTRPNVAYIVNKLSQFLHAPTRVHWEACKKLLRYLKGTIKEGLWLRPSSAVTLHAYSDVDWASSIDDHRSTGGYLVFLGDNLISWSAKKQHVVARSSTESEFRALANAAAELKWVRSLL</sequence>
<organism evidence="6 7">
    <name type="scientific">Cannabis sativa</name>
    <name type="common">Hemp</name>
    <name type="synonym">Marijuana</name>
    <dbReference type="NCBI Taxonomy" id="3483"/>
    <lineage>
        <taxon>Eukaryota</taxon>
        <taxon>Viridiplantae</taxon>
        <taxon>Streptophyta</taxon>
        <taxon>Embryophyta</taxon>
        <taxon>Tracheophyta</taxon>
        <taxon>Spermatophyta</taxon>
        <taxon>Magnoliopsida</taxon>
        <taxon>eudicotyledons</taxon>
        <taxon>Gunneridae</taxon>
        <taxon>Pentapetalae</taxon>
        <taxon>rosids</taxon>
        <taxon>fabids</taxon>
        <taxon>Rosales</taxon>
        <taxon>Cannabaceae</taxon>
        <taxon>Cannabis</taxon>
    </lineage>
</organism>
<dbReference type="CDD" id="cd09272">
    <property type="entry name" value="RNase_HI_RT_Ty1"/>
    <property type="match status" value="1"/>
</dbReference>
<feature type="compositionally biased region" description="Low complexity" evidence="2">
    <location>
        <begin position="278"/>
        <end position="290"/>
    </location>
</feature>
<dbReference type="Proteomes" id="UP000596661">
    <property type="component" value="Chromosome 5"/>
</dbReference>
<feature type="domain" description="Reverse transcriptase Ty1/copia-type" evidence="3">
    <location>
        <begin position="588"/>
        <end position="692"/>
    </location>
</feature>
<dbReference type="EMBL" id="UZAU01000459">
    <property type="status" value="NOT_ANNOTATED_CDS"/>
    <property type="molecule type" value="Genomic_DNA"/>
</dbReference>
<reference evidence="6" key="2">
    <citation type="submission" date="2021-03" db="UniProtKB">
        <authorList>
            <consortium name="EnsemblPlants"/>
        </authorList>
    </citation>
    <scope>IDENTIFICATION</scope>
</reference>
<keyword evidence="1" id="KW-0378">Hydrolase</keyword>
<keyword evidence="1" id="KW-0064">Aspartyl protease</keyword>
<dbReference type="Pfam" id="PF14223">
    <property type="entry name" value="Retrotran_gag_2"/>
    <property type="match status" value="1"/>
</dbReference>
<evidence type="ECO:0000313" key="7">
    <source>
        <dbReference type="Proteomes" id="UP000596661"/>
    </source>
</evidence>
<evidence type="ECO:0000256" key="2">
    <source>
        <dbReference type="SAM" id="MobiDB-lite"/>
    </source>
</evidence>
<evidence type="ECO:0000256" key="1">
    <source>
        <dbReference type="ARBA" id="ARBA00022750"/>
    </source>
</evidence>
<dbReference type="InterPro" id="IPR013103">
    <property type="entry name" value="RVT_2"/>
</dbReference>
<evidence type="ECO:0000259" key="3">
    <source>
        <dbReference type="Pfam" id="PF07727"/>
    </source>
</evidence>
<evidence type="ECO:0008006" key="8">
    <source>
        <dbReference type="Google" id="ProtNLM"/>
    </source>
</evidence>
<dbReference type="SUPFAM" id="SSF56672">
    <property type="entry name" value="DNA/RNA polymerases"/>
    <property type="match status" value="1"/>
</dbReference>
<accession>A0A803PRX7</accession>
<reference evidence="6" key="1">
    <citation type="submission" date="2018-11" db="EMBL/GenBank/DDBJ databases">
        <authorList>
            <person name="Grassa J C."/>
        </authorList>
    </citation>
    <scope>NUCLEOTIDE SEQUENCE [LARGE SCALE GENOMIC DNA]</scope>
</reference>
<keyword evidence="7" id="KW-1185">Reference proteome</keyword>
<evidence type="ECO:0000313" key="6">
    <source>
        <dbReference type="EnsemblPlants" id="cds.evm.model.05.802"/>
    </source>
</evidence>
<evidence type="ECO:0000259" key="4">
    <source>
        <dbReference type="Pfam" id="PF22936"/>
    </source>
</evidence>
<evidence type="ECO:0000259" key="5">
    <source>
        <dbReference type="Pfam" id="PF25597"/>
    </source>
</evidence>